<dbReference type="RefSeq" id="XP_016505134.1">
    <property type="nucleotide sequence ID" value="XM_016649648.1"/>
</dbReference>
<keyword evidence="2" id="KW-1185">Reference proteome</keyword>
<feature type="domain" description="1,3-beta-glucan synthase component FKS1-like" evidence="1">
    <location>
        <begin position="8"/>
        <end position="67"/>
    </location>
</feature>
<dbReference type="RefSeq" id="XP_016505137.1">
    <property type="nucleotide sequence ID" value="XM_016649651.1"/>
</dbReference>
<dbReference type="RefSeq" id="XP_016505138.1">
    <property type="nucleotide sequence ID" value="XM_016649652.1"/>
</dbReference>
<dbReference type="GeneID" id="107823059"/>
<dbReference type="PANTHER" id="PTHR12741:SF48">
    <property type="entry name" value="1,3-BETA-GLUCAN SYNTHASE COMPONENT FKS1-RELATED"/>
    <property type="match status" value="1"/>
</dbReference>
<dbReference type="RefSeq" id="XP_016505135.1">
    <property type="nucleotide sequence ID" value="XM_016649649.1"/>
</dbReference>
<evidence type="ECO:0000313" key="5">
    <source>
        <dbReference type="RefSeq" id="XP_016505136.1"/>
    </source>
</evidence>
<dbReference type="InterPro" id="IPR026899">
    <property type="entry name" value="FKS1-like_dom1"/>
</dbReference>
<evidence type="ECO:0000313" key="7">
    <source>
        <dbReference type="RefSeq" id="XP_016505138.1"/>
    </source>
</evidence>
<dbReference type="OrthoDB" id="1880850at2759"/>
<reference key="1">
    <citation type="journal article" date="2014" name="Nat. Commun.">
        <title>The tobacco genome sequence and its comparison with those of tomato and potato.</title>
        <authorList>
            <person name="Sierro N."/>
            <person name="Battey J.N."/>
            <person name="Ouadi S."/>
            <person name="Bakaher N."/>
            <person name="Bovet L."/>
            <person name="Willig A."/>
            <person name="Goepfert S."/>
            <person name="Peitsch M.C."/>
            <person name="Ivanov N.V."/>
        </authorList>
    </citation>
    <scope>NUCLEOTIDE SEQUENCE [LARGE SCALE GENOMIC DNA]</scope>
    <source>
        <strain>cv. TN90</strain>
    </source>
</reference>
<organism evidence="3">
    <name type="scientific">Nicotiana tabacum</name>
    <name type="common">Common tobacco</name>
    <dbReference type="NCBI Taxonomy" id="4097"/>
    <lineage>
        <taxon>Eukaryota</taxon>
        <taxon>Viridiplantae</taxon>
        <taxon>Streptophyta</taxon>
        <taxon>Embryophyta</taxon>
        <taxon>Tracheophyta</taxon>
        <taxon>Spermatophyta</taxon>
        <taxon>Magnoliopsida</taxon>
        <taxon>eudicotyledons</taxon>
        <taxon>Gunneridae</taxon>
        <taxon>Pentapetalae</taxon>
        <taxon>asterids</taxon>
        <taxon>lamiids</taxon>
        <taxon>Solanales</taxon>
        <taxon>Solanaceae</taxon>
        <taxon>Nicotianoideae</taxon>
        <taxon>Nicotianeae</taxon>
        <taxon>Nicotiana</taxon>
    </lineage>
</organism>
<name>A0A1S4CVV7_TOBAC</name>
<dbReference type="RefSeq" id="XP_016505136.1">
    <property type="nucleotide sequence ID" value="XM_016649650.1"/>
</dbReference>
<evidence type="ECO:0000313" key="2">
    <source>
        <dbReference type="Proteomes" id="UP000790787"/>
    </source>
</evidence>
<accession>A0A1S4CVV7</accession>
<dbReference type="PaxDb" id="4097-A0A1S4CVV7"/>
<dbReference type="SMART" id="SM01205">
    <property type="entry name" value="FKS1_dom1"/>
    <property type="match status" value="1"/>
</dbReference>
<protein>
    <submittedName>
        <fullName evidence="3 4">Callose synthase 3-like isoform X1</fullName>
    </submittedName>
</protein>
<dbReference type="PANTHER" id="PTHR12741">
    <property type="entry name" value="LYST-INTERACTING PROTEIN LIP5 DOPAMINE RESPONSIVE PROTEIN DRG-1"/>
    <property type="match status" value="1"/>
</dbReference>
<evidence type="ECO:0000313" key="3">
    <source>
        <dbReference type="RefSeq" id="XP_016505134.1"/>
    </source>
</evidence>
<proteinExistence type="predicted"/>
<dbReference type="Pfam" id="PF14288">
    <property type="entry name" value="FKS1_dom1"/>
    <property type="match status" value="1"/>
</dbReference>
<reference evidence="3 4" key="2">
    <citation type="submission" date="2025-04" db="UniProtKB">
        <authorList>
            <consortium name="RefSeq"/>
        </authorList>
    </citation>
    <scope>IDENTIFICATION</scope>
</reference>
<gene>
    <name evidence="3 4 5 6 7" type="primary">LOC107823059</name>
</gene>
<dbReference type="STRING" id="4097.A0A1S4CVV7"/>
<evidence type="ECO:0000313" key="6">
    <source>
        <dbReference type="RefSeq" id="XP_016505137.1"/>
    </source>
</evidence>
<sequence>MGLWITGFSCHLKASSAQHHLDHNTLSIHEAARSRRGKAKHSQWRNYDDLNEYFWSADCFRLGWPMRADADFFCLPVEELRAERNGSQEDAVQPGFLSVSLPGSRVSKHD</sequence>
<dbReference type="Proteomes" id="UP000790787">
    <property type="component" value="Chromosome 9"/>
</dbReference>
<dbReference type="KEGG" id="nta:107823059"/>
<evidence type="ECO:0000313" key="4">
    <source>
        <dbReference type="RefSeq" id="XP_016505135.1"/>
    </source>
</evidence>
<evidence type="ECO:0000259" key="1">
    <source>
        <dbReference type="SMART" id="SM01205"/>
    </source>
</evidence>
<dbReference type="AlphaFoldDB" id="A0A1S4CVV7"/>